<gene>
    <name evidence="1" type="ORF">ACCO45_012428</name>
</gene>
<name>A0ACC4D7Z1_PURLI</name>
<evidence type="ECO:0000313" key="1">
    <source>
        <dbReference type="EMBL" id="KAL3952485.1"/>
    </source>
</evidence>
<dbReference type="Proteomes" id="UP001638806">
    <property type="component" value="Unassembled WGS sequence"/>
</dbReference>
<proteinExistence type="predicted"/>
<evidence type="ECO:0000313" key="2">
    <source>
        <dbReference type="Proteomes" id="UP001638806"/>
    </source>
</evidence>
<keyword evidence="2" id="KW-1185">Reference proteome</keyword>
<dbReference type="EMBL" id="JBGNUJ010000012">
    <property type="protein sequence ID" value="KAL3952485.1"/>
    <property type="molecule type" value="Genomic_DNA"/>
</dbReference>
<reference evidence="1" key="1">
    <citation type="submission" date="2024-12" db="EMBL/GenBank/DDBJ databases">
        <title>Comparative genomics and development of molecular markers within Purpureocillium lilacinum and among Purpureocillium species.</title>
        <authorList>
            <person name="Yeh Z.-Y."/>
            <person name="Ni N.-T."/>
            <person name="Lo P.-H."/>
            <person name="Mushyakhwo K."/>
            <person name="Lin C.-F."/>
            <person name="Nai Y.-S."/>
        </authorList>
    </citation>
    <scope>NUCLEOTIDE SEQUENCE</scope>
    <source>
        <strain evidence="1">NCHU-NPUST-175</strain>
    </source>
</reference>
<sequence length="214" mass="22303">MKPALIILALVGLVVAEKYPGIPDCAYLFSFHCSDLFNLDREHFDCFDQVYRSSQYLFSFHCADLDRSHEFILPIPVTSDSTTAGPVTTEITQSSSPITTTTTGSATESTQSSSHVTTTTSPSTTATSSSSTTSATSCVPVTETVYTTVTVTEPCPTVQPTAGSEKRTANNKLQNRSPAKEASSASSPAVVTGGANAGRGAGALAAIMVAAMVM</sequence>
<protein>
    <submittedName>
        <fullName evidence="1">Uncharacterized protein</fullName>
    </submittedName>
</protein>
<accession>A0ACC4D7Z1</accession>
<comment type="caution">
    <text evidence="1">The sequence shown here is derived from an EMBL/GenBank/DDBJ whole genome shotgun (WGS) entry which is preliminary data.</text>
</comment>
<organism evidence="1 2">
    <name type="scientific">Purpureocillium lilacinum</name>
    <name type="common">Paecilomyces lilacinus</name>
    <dbReference type="NCBI Taxonomy" id="33203"/>
    <lineage>
        <taxon>Eukaryota</taxon>
        <taxon>Fungi</taxon>
        <taxon>Dikarya</taxon>
        <taxon>Ascomycota</taxon>
        <taxon>Pezizomycotina</taxon>
        <taxon>Sordariomycetes</taxon>
        <taxon>Hypocreomycetidae</taxon>
        <taxon>Hypocreales</taxon>
        <taxon>Ophiocordycipitaceae</taxon>
        <taxon>Purpureocillium</taxon>
    </lineage>
</organism>